<keyword evidence="9 14" id="KW-1133">Transmembrane helix</keyword>
<organism evidence="16 17">
    <name type="scientific">Hymenochirus boettgeri</name>
    <name type="common">Congo dwarf clawed frog</name>
    <dbReference type="NCBI Taxonomy" id="247094"/>
    <lineage>
        <taxon>Eukaryota</taxon>
        <taxon>Metazoa</taxon>
        <taxon>Chordata</taxon>
        <taxon>Craniata</taxon>
        <taxon>Vertebrata</taxon>
        <taxon>Euteleostomi</taxon>
        <taxon>Amphibia</taxon>
        <taxon>Batrachia</taxon>
        <taxon>Anura</taxon>
        <taxon>Pipoidea</taxon>
        <taxon>Pipidae</taxon>
        <taxon>Pipinae</taxon>
        <taxon>Hymenochirus</taxon>
    </lineage>
</organism>
<evidence type="ECO:0000256" key="11">
    <source>
        <dbReference type="ARBA" id="ARBA00023170"/>
    </source>
</evidence>
<dbReference type="GO" id="GO:0045087">
    <property type="term" value="P:innate immune response"/>
    <property type="evidence" value="ECO:0007669"/>
    <property type="project" value="UniProtKB-KW"/>
</dbReference>
<keyword evidence="10 14" id="KW-0472">Membrane</keyword>
<reference evidence="16" key="1">
    <citation type="thesis" date="2020" institute="ProQuest LLC" country="789 East Eisenhower Parkway, Ann Arbor, MI, USA">
        <title>Comparative Genomics and Chromosome Evolution.</title>
        <authorList>
            <person name="Mudd A.B."/>
        </authorList>
    </citation>
    <scope>NUCLEOTIDE SEQUENCE</scope>
    <source>
        <strain evidence="16">Female2</strain>
        <tissue evidence="16">Blood</tissue>
    </source>
</reference>
<dbReference type="InterPro" id="IPR017241">
    <property type="entry name" value="Toll-like_receptor"/>
</dbReference>
<name>A0A8T2IQ24_9PIPI</name>
<dbReference type="GO" id="GO:0006954">
    <property type="term" value="P:inflammatory response"/>
    <property type="evidence" value="ECO:0007669"/>
    <property type="project" value="UniProtKB-KW"/>
</dbReference>
<dbReference type="InterPro" id="IPR032675">
    <property type="entry name" value="LRR_dom_sf"/>
</dbReference>
<dbReference type="PANTHER" id="PTHR24365:SF554">
    <property type="entry name" value="TOLL-LIKE RECEPTOR 13"/>
    <property type="match status" value="1"/>
</dbReference>
<dbReference type="InterPro" id="IPR000157">
    <property type="entry name" value="TIR_dom"/>
</dbReference>
<keyword evidence="13" id="KW-0395">Inflammatory response</keyword>
<evidence type="ECO:0000256" key="1">
    <source>
        <dbReference type="ARBA" id="ARBA00004479"/>
    </source>
</evidence>
<dbReference type="Proteomes" id="UP000812440">
    <property type="component" value="Chromosome 7"/>
</dbReference>
<dbReference type="PROSITE" id="PS51450">
    <property type="entry name" value="LRR"/>
    <property type="match status" value="3"/>
</dbReference>
<evidence type="ECO:0000256" key="7">
    <source>
        <dbReference type="ARBA" id="ARBA00022737"/>
    </source>
</evidence>
<evidence type="ECO:0000256" key="13">
    <source>
        <dbReference type="ARBA" id="ARBA00023198"/>
    </source>
</evidence>
<evidence type="ECO:0000256" key="4">
    <source>
        <dbReference type="ARBA" id="ARBA00022614"/>
    </source>
</evidence>
<dbReference type="Gene3D" id="3.80.10.10">
    <property type="entry name" value="Ribonuclease Inhibitor"/>
    <property type="match status" value="6"/>
</dbReference>
<evidence type="ECO:0000256" key="10">
    <source>
        <dbReference type="ARBA" id="ARBA00023136"/>
    </source>
</evidence>
<evidence type="ECO:0000259" key="15">
    <source>
        <dbReference type="PROSITE" id="PS50104"/>
    </source>
</evidence>
<dbReference type="SMART" id="SM00369">
    <property type="entry name" value="LRR_TYP"/>
    <property type="match status" value="16"/>
</dbReference>
<evidence type="ECO:0000256" key="9">
    <source>
        <dbReference type="ARBA" id="ARBA00022989"/>
    </source>
</evidence>
<evidence type="ECO:0000256" key="8">
    <source>
        <dbReference type="ARBA" id="ARBA00022859"/>
    </source>
</evidence>
<keyword evidence="7" id="KW-0677">Repeat</keyword>
<dbReference type="AlphaFoldDB" id="A0A8T2IQ24"/>
<feature type="transmembrane region" description="Helical" evidence="14">
    <location>
        <begin position="729"/>
        <end position="750"/>
    </location>
</feature>
<evidence type="ECO:0000256" key="5">
    <source>
        <dbReference type="ARBA" id="ARBA00022692"/>
    </source>
</evidence>
<keyword evidence="6" id="KW-0732">Signal</keyword>
<evidence type="ECO:0000256" key="6">
    <source>
        <dbReference type="ARBA" id="ARBA00022729"/>
    </source>
</evidence>
<keyword evidence="17" id="KW-1185">Reference proteome</keyword>
<comment type="caution">
    <text evidence="16">The sequence shown here is derived from an EMBL/GenBank/DDBJ whole genome shotgun (WGS) entry which is preliminary data.</text>
</comment>
<dbReference type="GO" id="GO:0002224">
    <property type="term" value="P:toll-like receptor signaling pathway"/>
    <property type="evidence" value="ECO:0007669"/>
    <property type="project" value="InterPro"/>
</dbReference>
<evidence type="ECO:0000256" key="14">
    <source>
        <dbReference type="SAM" id="Phobius"/>
    </source>
</evidence>
<protein>
    <recommendedName>
        <fullName evidence="15">TIR domain-containing protein</fullName>
    </recommendedName>
</protein>
<feature type="domain" description="TIR" evidence="15">
    <location>
        <begin position="778"/>
        <end position="884"/>
    </location>
</feature>
<evidence type="ECO:0000256" key="3">
    <source>
        <dbReference type="ARBA" id="ARBA00022588"/>
    </source>
</evidence>
<dbReference type="SMART" id="SM00255">
    <property type="entry name" value="TIR"/>
    <property type="match status" value="1"/>
</dbReference>
<dbReference type="InterPro" id="IPR003591">
    <property type="entry name" value="Leu-rich_rpt_typical-subtyp"/>
</dbReference>
<dbReference type="SUPFAM" id="SSF52058">
    <property type="entry name" value="L domain-like"/>
    <property type="match status" value="2"/>
</dbReference>
<dbReference type="EMBL" id="JAACNH010000008">
    <property type="protein sequence ID" value="KAG8434082.1"/>
    <property type="molecule type" value="Genomic_DNA"/>
</dbReference>
<dbReference type="SMART" id="SM00365">
    <property type="entry name" value="LRR_SD22"/>
    <property type="match status" value="10"/>
</dbReference>
<proteinExistence type="inferred from homology"/>
<accession>A0A8T2IQ24</accession>
<comment type="subcellular location">
    <subcellularLocation>
        <location evidence="1">Membrane</location>
        <topology evidence="1">Single-pass type I membrane protein</topology>
    </subcellularLocation>
</comment>
<keyword evidence="11" id="KW-0675">Receptor</keyword>
<dbReference type="InterPro" id="IPR035897">
    <property type="entry name" value="Toll_tir_struct_dom_sf"/>
</dbReference>
<keyword evidence="3" id="KW-0399">Innate immunity</keyword>
<keyword evidence="4" id="KW-0433">Leucine-rich repeat</keyword>
<dbReference type="FunFam" id="3.80.10.10:FF:002201">
    <property type="entry name" value="Toll-like receptor 21"/>
    <property type="match status" value="1"/>
</dbReference>
<comment type="similarity">
    <text evidence="2">Belongs to the Toll-like receptor family.</text>
</comment>
<gene>
    <name evidence="16" type="ORF">GDO86_012453</name>
</gene>
<evidence type="ECO:0000313" key="16">
    <source>
        <dbReference type="EMBL" id="KAG8434082.1"/>
    </source>
</evidence>
<dbReference type="PIRSF" id="PIRSF037595">
    <property type="entry name" value="Toll-like_receptor"/>
    <property type="match status" value="1"/>
</dbReference>
<dbReference type="Gene3D" id="3.40.50.10140">
    <property type="entry name" value="Toll/interleukin-1 receptor homology (TIR) domain"/>
    <property type="match status" value="1"/>
</dbReference>
<dbReference type="OrthoDB" id="1081807at2759"/>
<evidence type="ECO:0000256" key="2">
    <source>
        <dbReference type="ARBA" id="ARBA00009634"/>
    </source>
</evidence>
<dbReference type="SUPFAM" id="SSF52200">
    <property type="entry name" value="Toll/Interleukin receptor TIR domain"/>
    <property type="match status" value="1"/>
</dbReference>
<keyword evidence="8" id="KW-0391">Immunity</keyword>
<dbReference type="Pfam" id="PF13855">
    <property type="entry name" value="LRR_8"/>
    <property type="match status" value="3"/>
</dbReference>
<dbReference type="GO" id="GO:0004888">
    <property type="term" value="F:transmembrane signaling receptor activity"/>
    <property type="evidence" value="ECO:0007669"/>
    <property type="project" value="InterPro"/>
</dbReference>
<keyword evidence="12" id="KW-0325">Glycoprotein</keyword>
<dbReference type="Pfam" id="PF01582">
    <property type="entry name" value="TIR"/>
    <property type="match status" value="1"/>
</dbReference>
<evidence type="ECO:0000256" key="12">
    <source>
        <dbReference type="ARBA" id="ARBA00023180"/>
    </source>
</evidence>
<dbReference type="PANTHER" id="PTHR24365">
    <property type="entry name" value="TOLL-LIKE RECEPTOR"/>
    <property type="match status" value="1"/>
</dbReference>
<evidence type="ECO:0000313" key="17">
    <source>
        <dbReference type="Proteomes" id="UP000812440"/>
    </source>
</evidence>
<dbReference type="InterPro" id="IPR001611">
    <property type="entry name" value="Leu-rich_rpt"/>
</dbReference>
<sequence>MILMLQNTTVISGYGFEKCSLEGKYTEYANCVGQGAVNIPEVIQDLPARTKWLNVSQNEIVLVENYAFSHLPNLYELRLSKNKINTVQVNAFYNLSNLSLLDLSFNLIQTFDKVDVTNLRSLRILLIGHNKIHTIQKGFPMLLPVLEELDLSYNNISNFRTVANAVKYLQSTIKLNLCSNFIMDLKNDETLVLSSLQYLNLCNNSVSRLDFTFYIMPSLTELDVRRNNMSVVNTSSLFNLPMLSKITFDENSLNISQLLERPLHEITEFHWSSMRPALQHELTSACQLFKTFPKLQMLDIKHSKILNRNISIIGSCTNLTSLILSTSPIYTLNNSEFKNFKHLEVLYLDKCKLKKITKKAWTGLTSLRTLILERNQISNLDDLLFSPLIKLQYLDLSKNYLTFLNKNAFRGLHQLKYLSLKGCKIASLTSKSFAYLNSLRILDMQDNSISLLKGNSFYTLKKLKILLLSGNKILTVQKYGLNGLKSLTQLSLANNNIYKLTNNTLRWVKSLKILDISKNQLGSFNKFQSPHPFFNLKKLEILNASYQMNSNMFVPTTLFEGLKNLKVLKFQGNPGPFFKNMSFHFLCNLKELDISEIVYRMADHPVSFNSESFSRLSQLKVLTLDNNALQSLPDDMFSNLPSLEHISLRNNRLTNIRQNILQNLPNLTYFDVSMNTLSCSCDNYWFQNWSLFNTEVQVPFFQSYKCFGHDVNELFFANQDYSFCIEDGFSYFIESFMLTFTFLIVTLLVVKLKWTLLYLYSMLQVWIQWKVQKERKTYKYDAYISYCSDDENWVVENLLVMLEMDGHHKYKICFKPRDFVPGSYYIDNIQDAISSSRKTLCVVSRKYLESDWCRTEMQLACSRVFYYKQDVLLTVFLEEIPDYR</sequence>
<dbReference type="PROSITE" id="PS50104">
    <property type="entry name" value="TIR"/>
    <property type="match status" value="1"/>
</dbReference>
<dbReference type="GO" id="GO:0005886">
    <property type="term" value="C:plasma membrane"/>
    <property type="evidence" value="ECO:0007669"/>
    <property type="project" value="TreeGrafter"/>
</dbReference>
<keyword evidence="5 14" id="KW-0812">Transmembrane</keyword>